<dbReference type="InterPro" id="IPR006597">
    <property type="entry name" value="Sel1-like"/>
</dbReference>
<dbReference type="RefSeq" id="WP_198431450.1">
    <property type="nucleotide sequence ID" value="NZ_MEIV01000054.1"/>
</dbReference>
<sequence length="223" mass="25312">MKYLNKKLINAVFITCIFWAISLAKAASSNENNLIIKAANGDKIAQYHLANLLLSKNVDEKYNDKIFYWYQQSAEQGYAEAEFALSVIYSERGDSQQSLIWLEKAAKQNHTKSQYQLGINYLFGFGVEADSSKALYFLEKSAEQDYIPAQVELGNLYLTTSVLGSDLDNYKKGLYWYKKAAEKNNGFAQLNLGIIEMAQSNYQQALLWLNQACNNDLTDACRL</sequence>
<feature type="non-terminal residue" evidence="2">
    <location>
        <position position="223"/>
    </location>
</feature>
<gene>
    <name evidence="2" type="ORF">BHC47_06220</name>
</gene>
<organism evidence="2 3">
    <name type="scientific">Snodgrassella alvi</name>
    <dbReference type="NCBI Taxonomy" id="1196083"/>
    <lineage>
        <taxon>Bacteria</taxon>
        <taxon>Pseudomonadati</taxon>
        <taxon>Pseudomonadota</taxon>
        <taxon>Betaproteobacteria</taxon>
        <taxon>Neisseriales</taxon>
        <taxon>Neisseriaceae</taxon>
        <taxon>Snodgrassella</taxon>
    </lineage>
</organism>
<accession>A0A2N9Y2X8</accession>
<dbReference type="Gene3D" id="1.25.40.10">
    <property type="entry name" value="Tetratricopeptide repeat domain"/>
    <property type="match status" value="2"/>
</dbReference>
<dbReference type="InterPro" id="IPR011990">
    <property type="entry name" value="TPR-like_helical_dom_sf"/>
</dbReference>
<dbReference type="AlphaFoldDB" id="A0A2N9Y2X8"/>
<dbReference type="PANTHER" id="PTHR11102">
    <property type="entry name" value="SEL-1-LIKE PROTEIN"/>
    <property type="match status" value="1"/>
</dbReference>
<keyword evidence="1" id="KW-0732">Signal</keyword>
<feature type="signal peptide" evidence="1">
    <location>
        <begin position="1"/>
        <end position="26"/>
    </location>
</feature>
<dbReference type="SUPFAM" id="SSF81901">
    <property type="entry name" value="HCP-like"/>
    <property type="match status" value="1"/>
</dbReference>
<evidence type="ECO:0000313" key="3">
    <source>
        <dbReference type="Proteomes" id="UP000231094"/>
    </source>
</evidence>
<proteinExistence type="predicted"/>
<protein>
    <recommendedName>
        <fullName evidence="4">Sel1 repeat family protein</fullName>
    </recommendedName>
</protein>
<dbReference type="Pfam" id="PF08238">
    <property type="entry name" value="Sel1"/>
    <property type="match status" value="5"/>
</dbReference>
<reference evidence="2 3" key="1">
    <citation type="journal article" date="2017" name="MBio">
        <title>Type VI secretion-mediated competition in the bee gut microbiome.</title>
        <authorList>
            <person name="Steele M.I."/>
            <person name="Kwong W.K."/>
            <person name="Powell J.E."/>
            <person name="Whiteley M."/>
            <person name="Moran N.A."/>
        </authorList>
    </citation>
    <scope>NUCLEOTIDE SEQUENCE [LARGE SCALE GENOMIC DNA]</scope>
    <source>
        <strain evidence="2 3">PEB0171</strain>
    </source>
</reference>
<evidence type="ECO:0000256" key="1">
    <source>
        <dbReference type="SAM" id="SignalP"/>
    </source>
</evidence>
<dbReference type="PANTHER" id="PTHR11102:SF160">
    <property type="entry name" value="ERAD-ASSOCIATED E3 UBIQUITIN-PROTEIN LIGASE COMPONENT HRD3"/>
    <property type="match status" value="1"/>
</dbReference>
<dbReference type="Proteomes" id="UP000231094">
    <property type="component" value="Unassembled WGS sequence"/>
</dbReference>
<comment type="caution">
    <text evidence="2">The sequence shown here is derived from an EMBL/GenBank/DDBJ whole genome shotgun (WGS) entry which is preliminary data.</text>
</comment>
<feature type="chain" id="PRO_5015003263" description="Sel1 repeat family protein" evidence="1">
    <location>
        <begin position="27"/>
        <end position="223"/>
    </location>
</feature>
<evidence type="ECO:0008006" key="4">
    <source>
        <dbReference type="Google" id="ProtNLM"/>
    </source>
</evidence>
<dbReference type="EMBL" id="MEIV01000054">
    <property type="protein sequence ID" value="PIT61749.1"/>
    <property type="molecule type" value="Genomic_DNA"/>
</dbReference>
<dbReference type="InterPro" id="IPR050767">
    <property type="entry name" value="Sel1_AlgK"/>
</dbReference>
<dbReference type="SMART" id="SM00671">
    <property type="entry name" value="SEL1"/>
    <property type="match status" value="5"/>
</dbReference>
<evidence type="ECO:0000313" key="2">
    <source>
        <dbReference type="EMBL" id="PIT61749.1"/>
    </source>
</evidence>
<name>A0A2N9Y2X8_9NEIS</name>